<protein>
    <recommendedName>
        <fullName evidence="3">Pleiotrophin/Midkine C-terminal domain-containing protein</fullName>
    </recommendedName>
</protein>
<dbReference type="Proteomes" id="UP000242188">
    <property type="component" value="Unassembled WGS sequence"/>
</dbReference>
<feature type="domain" description="Pleiotrophin/Midkine C-terminal" evidence="3">
    <location>
        <begin position="25"/>
        <end position="67"/>
    </location>
</feature>
<dbReference type="OrthoDB" id="10024128at2759"/>
<dbReference type="GO" id="GO:0048332">
    <property type="term" value="P:mesoderm morphogenesis"/>
    <property type="evidence" value="ECO:0007669"/>
    <property type="project" value="TreeGrafter"/>
</dbReference>
<feature type="compositionally biased region" description="Basic residues" evidence="1">
    <location>
        <begin position="212"/>
        <end position="243"/>
    </location>
</feature>
<evidence type="ECO:0000256" key="2">
    <source>
        <dbReference type="SAM" id="SignalP"/>
    </source>
</evidence>
<organism evidence="4 5">
    <name type="scientific">Mizuhopecten yessoensis</name>
    <name type="common">Japanese scallop</name>
    <name type="synonym">Patinopecten yessoensis</name>
    <dbReference type="NCBI Taxonomy" id="6573"/>
    <lineage>
        <taxon>Eukaryota</taxon>
        <taxon>Metazoa</taxon>
        <taxon>Spiralia</taxon>
        <taxon>Lophotrochozoa</taxon>
        <taxon>Mollusca</taxon>
        <taxon>Bivalvia</taxon>
        <taxon>Autobranchia</taxon>
        <taxon>Pteriomorphia</taxon>
        <taxon>Pectinida</taxon>
        <taxon>Pectinoidea</taxon>
        <taxon>Pectinidae</taxon>
        <taxon>Mizuhopecten</taxon>
    </lineage>
</organism>
<sequence length="259" mass="29376">MKNIYVFAVLLVLTVTVSAGRRNRGCKYTGHWGECNPVTGKRTRTLQPKQHNQPDCLQPKIQTKDCSACKYTQATLGPCNPINRTQEVRKALAPGTSPDLNCEPFKIKVKRCKPNRVNLKCLYGKRVIGECDRTTNTMVLNFPLLPGQDPSCPQKNKTKPCRKMKNKCKYDKSAEWDTSACPGGNATRTLNLKPGQDTTLCEATREMTVKCRKLEKKMSRKTKKREGRKEKKKQRRQDRRRQNRKDPDPGSPGLIDANA</sequence>
<feature type="signal peptide" evidence="2">
    <location>
        <begin position="1"/>
        <end position="19"/>
    </location>
</feature>
<gene>
    <name evidence="4" type="ORF">KP79_PYT00704</name>
</gene>
<dbReference type="InterPro" id="IPR038130">
    <property type="entry name" value="PTN/MK_C_dom_sf"/>
</dbReference>
<dbReference type="GO" id="GO:0005576">
    <property type="term" value="C:extracellular region"/>
    <property type="evidence" value="ECO:0007669"/>
    <property type="project" value="TreeGrafter"/>
</dbReference>
<dbReference type="EMBL" id="NEDP02002173">
    <property type="protein sequence ID" value="OWF51673.1"/>
    <property type="molecule type" value="Genomic_DNA"/>
</dbReference>
<accession>A0A210QSF7</accession>
<proteinExistence type="predicted"/>
<evidence type="ECO:0000256" key="1">
    <source>
        <dbReference type="SAM" id="MobiDB-lite"/>
    </source>
</evidence>
<dbReference type="Gene3D" id="2.30.90.10">
    <property type="entry name" value="Heparin-binding Growth Factor, Midkine, Chain A- C-terminal Domain"/>
    <property type="match status" value="2"/>
</dbReference>
<feature type="region of interest" description="Disordered" evidence="1">
    <location>
        <begin position="212"/>
        <end position="259"/>
    </location>
</feature>
<dbReference type="Pfam" id="PF01091">
    <property type="entry name" value="PTN_MK_C"/>
    <property type="match status" value="1"/>
</dbReference>
<feature type="chain" id="PRO_5012148718" description="Pleiotrophin/Midkine C-terminal domain-containing protein" evidence="2">
    <location>
        <begin position="20"/>
        <end position="259"/>
    </location>
</feature>
<dbReference type="GO" id="GO:0008083">
    <property type="term" value="F:growth factor activity"/>
    <property type="evidence" value="ECO:0007669"/>
    <property type="project" value="InterPro"/>
</dbReference>
<dbReference type="GO" id="GO:0008201">
    <property type="term" value="F:heparin binding"/>
    <property type="evidence" value="ECO:0007669"/>
    <property type="project" value="TreeGrafter"/>
</dbReference>
<dbReference type="AlphaFoldDB" id="A0A210QSF7"/>
<evidence type="ECO:0000313" key="4">
    <source>
        <dbReference type="EMBL" id="OWF51673.1"/>
    </source>
</evidence>
<dbReference type="PANTHER" id="PTHR21050:SF1">
    <property type="entry name" value="MIDKINE AND PLEIOTROPHIN 1, ISOFORM A-RELATED"/>
    <property type="match status" value="1"/>
</dbReference>
<evidence type="ECO:0000259" key="3">
    <source>
        <dbReference type="Pfam" id="PF01091"/>
    </source>
</evidence>
<dbReference type="PANTHER" id="PTHR21050">
    <property type="entry name" value="MIDKINE AND PLEIOTROPHIN 1, ISOFORM A-RELATED"/>
    <property type="match status" value="1"/>
</dbReference>
<keyword evidence="2" id="KW-0732">Signal</keyword>
<reference evidence="4 5" key="1">
    <citation type="journal article" date="2017" name="Nat. Ecol. Evol.">
        <title>Scallop genome provides insights into evolution of bilaterian karyotype and development.</title>
        <authorList>
            <person name="Wang S."/>
            <person name="Zhang J."/>
            <person name="Jiao W."/>
            <person name="Li J."/>
            <person name="Xun X."/>
            <person name="Sun Y."/>
            <person name="Guo X."/>
            <person name="Huan P."/>
            <person name="Dong B."/>
            <person name="Zhang L."/>
            <person name="Hu X."/>
            <person name="Sun X."/>
            <person name="Wang J."/>
            <person name="Zhao C."/>
            <person name="Wang Y."/>
            <person name="Wang D."/>
            <person name="Huang X."/>
            <person name="Wang R."/>
            <person name="Lv J."/>
            <person name="Li Y."/>
            <person name="Zhang Z."/>
            <person name="Liu B."/>
            <person name="Lu W."/>
            <person name="Hui Y."/>
            <person name="Liang J."/>
            <person name="Zhou Z."/>
            <person name="Hou R."/>
            <person name="Li X."/>
            <person name="Liu Y."/>
            <person name="Li H."/>
            <person name="Ning X."/>
            <person name="Lin Y."/>
            <person name="Zhao L."/>
            <person name="Xing Q."/>
            <person name="Dou J."/>
            <person name="Li Y."/>
            <person name="Mao J."/>
            <person name="Guo H."/>
            <person name="Dou H."/>
            <person name="Li T."/>
            <person name="Mu C."/>
            <person name="Jiang W."/>
            <person name="Fu Q."/>
            <person name="Fu X."/>
            <person name="Miao Y."/>
            <person name="Liu J."/>
            <person name="Yu Q."/>
            <person name="Li R."/>
            <person name="Liao H."/>
            <person name="Li X."/>
            <person name="Kong Y."/>
            <person name="Jiang Z."/>
            <person name="Chourrout D."/>
            <person name="Li R."/>
            <person name="Bao Z."/>
        </authorList>
    </citation>
    <scope>NUCLEOTIDE SEQUENCE [LARGE SCALE GENOMIC DNA]</scope>
    <source>
        <strain evidence="4 5">PY_sf001</strain>
    </source>
</reference>
<keyword evidence="5" id="KW-1185">Reference proteome</keyword>
<dbReference type="InterPro" id="IPR020090">
    <property type="entry name" value="PTN/MK_C_dom"/>
</dbReference>
<evidence type="ECO:0000313" key="5">
    <source>
        <dbReference type="Proteomes" id="UP000242188"/>
    </source>
</evidence>
<name>A0A210QSF7_MIZYE</name>
<comment type="caution">
    <text evidence="4">The sequence shown here is derived from an EMBL/GenBank/DDBJ whole genome shotgun (WGS) entry which is preliminary data.</text>
</comment>